<evidence type="ECO:0000313" key="3">
    <source>
        <dbReference type="Proteomes" id="UP000291084"/>
    </source>
</evidence>
<keyword evidence="3" id="KW-1185">Reference proteome</keyword>
<dbReference type="OrthoDB" id="1680420at2759"/>
<evidence type="ECO:0000313" key="2">
    <source>
        <dbReference type="EMBL" id="BAT90942.1"/>
    </source>
</evidence>
<gene>
    <name evidence="2" type="primary">Vigan.06G223900</name>
    <name evidence="2" type="ORF">VIGAN_06223900</name>
</gene>
<dbReference type="Proteomes" id="UP000291084">
    <property type="component" value="Chromosome 6"/>
</dbReference>
<organism evidence="2 3">
    <name type="scientific">Vigna angularis var. angularis</name>
    <dbReference type="NCBI Taxonomy" id="157739"/>
    <lineage>
        <taxon>Eukaryota</taxon>
        <taxon>Viridiplantae</taxon>
        <taxon>Streptophyta</taxon>
        <taxon>Embryophyta</taxon>
        <taxon>Tracheophyta</taxon>
        <taxon>Spermatophyta</taxon>
        <taxon>Magnoliopsida</taxon>
        <taxon>eudicotyledons</taxon>
        <taxon>Gunneridae</taxon>
        <taxon>Pentapetalae</taxon>
        <taxon>rosids</taxon>
        <taxon>fabids</taxon>
        <taxon>Fabales</taxon>
        <taxon>Fabaceae</taxon>
        <taxon>Papilionoideae</taxon>
        <taxon>50 kb inversion clade</taxon>
        <taxon>NPAAA clade</taxon>
        <taxon>indigoferoid/millettioid clade</taxon>
        <taxon>Phaseoleae</taxon>
        <taxon>Vigna</taxon>
    </lineage>
</organism>
<evidence type="ECO:0000256" key="1">
    <source>
        <dbReference type="SAM" id="SignalP"/>
    </source>
</evidence>
<proteinExistence type="predicted"/>
<feature type="signal peptide" evidence="1">
    <location>
        <begin position="1"/>
        <end position="22"/>
    </location>
</feature>
<reference evidence="2 3" key="1">
    <citation type="journal article" date="2015" name="Sci. Rep.">
        <title>The power of single molecule real-time sequencing technology in the de novo assembly of a eukaryotic genome.</title>
        <authorList>
            <person name="Sakai H."/>
            <person name="Naito K."/>
            <person name="Ogiso-Tanaka E."/>
            <person name="Takahashi Y."/>
            <person name="Iseki K."/>
            <person name="Muto C."/>
            <person name="Satou K."/>
            <person name="Teruya K."/>
            <person name="Shiroma A."/>
            <person name="Shimoji M."/>
            <person name="Hirano T."/>
            <person name="Itoh T."/>
            <person name="Kaga A."/>
            <person name="Tomooka N."/>
        </authorList>
    </citation>
    <scope>NUCLEOTIDE SEQUENCE [LARGE SCALE GENOMIC DNA]</scope>
    <source>
        <strain evidence="3">cv. Shumari</strain>
    </source>
</reference>
<sequence length="93" mass="9965">MLVMVSQLIRGWTALFCVCVHSNPEEEVSQRVEPILLSVISSLKGTPRTGFLGGGTFDASASSKAPFLVRSTISPALEAAIDYQLKILPVCIT</sequence>
<accession>A0A0S3SDM8</accession>
<dbReference type="AlphaFoldDB" id="A0A0S3SDM8"/>
<name>A0A0S3SDM8_PHAAN</name>
<protein>
    <submittedName>
        <fullName evidence="2">Uncharacterized protein</fullName>
    </submittedName>
</protein>
<keyword evidence="1" id="KW-0732">Signal</keyword>
<dbReference type="EMBL" id="AP015039">
    <property type="protein sequence ID" value="BAT90942.1"/>
    <property type="molecule type" value="Genomic_DNA"/>
</dbReference>
<feature type="chain" id="PRO_5006618027" evidence="1">
    <location>
        <begin position="23"/>
        <end position="93"/>
    </location>
</feature>